<evidence type="ECO:0000256" key="5">
    <source>
        <dbReference type="ARBA" id="ARBA00022741"/>
    </source>
</evidence>
<evidence type="ECO:0000313" key="9">
    <source>
        <dbReference type="EMBL" id="WCO66459.1"/>
    </source>
</evidence>
<dbReference type="EC" id="6.3.2.1" evidence="8"/>
<dbReference type="Gene3D" id="3.40.50.620">
    <property type="entry name" value="HUPs"/>
    <property type="match status" value="1"/>
</dbReference>
<feature type="binding site" evidence="8">
    <location>
        <begin position="148"/>
        <end position="151"/>
    </location>
    <ligand>
        <name>ATP</name>
        <dbReference type="ChEBI" id="CHEBI:30616"/>
    </ligand>
</feature>
<feature type="binding site" evidence="8">
    <location>
        <position position="177"/>
    </location>
    <ligand>
        <name>ATP</name>
        <dbReference type="ChEBI" id="CHEBI:30616"/>
    </ligand>
</feature>
<dbReference type="NCBIfam" id="TIGR00018">
    <property type="entry name" value="panC"/>
    <property type="match status" value="1"/>
</dbReference>
<keyword evidence="4 8" id="KW-0566">Pantothenate biosynthesis</keyword>
<proteinExistence type="inferred from homology"/>
<dbReference type="AlphaFoldDB" id="A0AAF0BVJ9"/>
<comment type="subcellular location">
    <subcellularLocation>
        <location evidence="8">Cytoplasm</location>
    </subcellularLocation>
</comment>
<dbReference type="GO" id="GO:0004592">
    <property type="term" value="F:pantoate-beta-alanine ligase activity"/>
    <property type="evidence" value="ECO:0007669"/>
    <property type="project" value="UniProtKB-UniRule"/>
</dbReference>
<dbReference type="GO" id="GO:0005829">
    <property type="term" value="C:cytosol"/>
    <property type="evidence" value="ECO:0007669"/>
    <property type="project" value="TreeGrafter"/>
</dbReference>
<comment type="miscellaneous">
    <text evidence="8">The reaction proceeds by a bi uni uni bi ping pong mechanism.</text>
</comment>
<keyword evidence="3 8" id="KW-0436">Ligase</keyword>
<dbReference type="CDD" id="cd00560">
    <property type="entry name" value="PanC"/>
    <property type="match status" value="1"/>
</dbReference>
<gene>
    <name evidence="8 9" type="primary">panC</name>
    <name evidence="9" type="ORF">PO878_18330</name>
</gene>
<feature type="binding site" evidence="8">
    <location>
        <position position="61"/>
    </location>
    <ligand>
        <name>(R)-pantoate</name>
        <dbReference type="ChEBI" id="CHEBI:15980"/>
    </ligand>
</feature>
<evidence type="ECO:0000256" key="6">
    <source>
        <dbReference type="ARBA" id="ARBA00022840"/>
    </source>
</evidence>
<feature type="binding site" evidence="8">
    <location>
        <begin position="30"/>
        <end position="37"/>
    </location>
    <ligand>
        <name>ATP</name>
        <dbReference type="ChEBI" id="CHEBI:30616"/>
    </ligand>
</feature>
<dbReference type="EMBL" id="CP116942">
    <property type="protein sequence ID" value="WCO66459.1"/>
    <property type="molecule type" value="Genomic_DNA"/>
</dbReference>
<evidence type="ECO:0000256" key="2">
    <source>
        <dbReference type="ARBA" id="ARBA00009256"/>
    </source>
</evidence>
<comment type="similarity">
    <text evidence="2 8">Belongs to the pantothenate synthetase family.</text>
</comment>
<dbReference type="KEGG" id="ima:PO878_18330"/>
<comment type="subunit">
    <text evidence="8">Homodimer.</text>
</comment>
<sequence>MRTVTTVAEVRDATDAARRQGHRVGFVPTMGYLHEGHTSLMAAARAATDLVVASVFVNPLQFGAGEDLSSYPRDLDRDTALSEAAGVDLLFVPTVEEVYPHRPVLTTVSVAGITDRFEGAARPTHFAGVATVVTKLLAIVGPCTTYFGAKDWQQVCVVQRLVDDLSLPATVEACPTVREPDGLALSSRNVYLGPEERAAAPVLRRALEAGAALVGAGERDRRRVEAAMAEVVAAEPLAELDYAAAVDAATLAEADVLAGEVRLLVAARLGVPRLLDNLGVVVPA</sequence>
<dbReference type="GO" id="GO:0015940">
    <property type="term" value="P:pantothenate biosynthetic process"/>
    <property type="evidence" value="ECO:0007669"/>
    <property type="project" value="UniProtKB-UniRule"/>
</dbReference>
<dbReference type="FunFam" id="3.40.50.620:FF:000013">
    <property type="entry name" value="Pantothenate synthetase"/>
    <property type="match status" value="1"/>
</dbReference>
<reference evidence="9" key="1">
    <citation type="submission" date="2023-01" db="EMBL/GenBank/DDBJ databases">
        <title>The diversity of Class Acidimicrobiia in South China Sea sediment environments and the proposal of Iamia marina sp. nov., a novel species of the genus Iamia.</title>
        <authorList>
            <person name="He Y."/>
            <person name="Tian X."/>
        </authorList>
    </citation>
    <scope>NUCLEOTIDE SEQUENCE</scope>
    <source>
        <strain evidence="9">DSM 19957</strain>
    </source>
</reference>
<comment type="pathway">
    <text evidence="1 8">Cofactor biosynthesis; (R)-pantothenate biosynthesis; (R)-pantothenate from (R)-pantoate and beta-alanine: step 1/1.</text>
</comment>
<organism evidence="9 10">
    <name type="scientific">Iamia majanohamensis</name>
    <dbReference type="NCBI Taxonomy" id="467976"/>
    <lineage>
        <taxon>Bacteria</taxon>
        <taxon>Bacillati</taxon>
        <taxon>Actinomycetota</taxon>
        <taxon>Acidimicrobiia</taxon>
        <taxon>Acidimicrobiales</taxon>
        <taxon>Iamiaceae</taxon>
        <taxon>Iamia</taxon>
    </lineage>
</organism>
<keyword evidence="6 8" id="KW-0067">ATP-binding</keyword>
<evidence type="ECO:0000256" key="7">
    <source>
        <dbReference type="ARBA" id="ARBA00048258"/>
    </source>
</evidence>
<dbReference type="InterPro" id="IPR042176">
    <property type="entry name" value="Pantoate_ligase_C"/>
</dbReference>
<dbReference type="InterPro" id="IPR003721">
    <property type="entry name" value="Pantoate_ligase"/>
</dbReference>
<evidence type="ECO:0000256" key="3">
    <source>
        <dbReference type="ARBA" id="ARBA00022598"/>
    </source>
</evidence>
<keyword evidence="8" id="KW-0963">Cytoplasm</keyword>
<evidence type="ECO:0000256" key="1">
    <source>
        <dbReference type="ARBA" id="ARBA00004990"/>
    </source>
</evidence>
<dbReference type="SUPFAM" id="SSF52374">
    <property type="entry name" value="Nucleotidylyl transferase"/>
    <property type="match status" value="1"/>
</dbReference>
<keyword evidence="5 8" id="KW-0547">Nucleotide-binding</keyword>
<evidence type="ECO:0000313" key="10">
    <source>
        <dbReference type="Proteomes" id="UP001216390"/>
    </source>
</evidence>
<dbReference type="Pfam" id="PF02569">
    <property type="entry name" value="Pantoate_ligase"/>
    <property type="match status" value="1"/>
</dbReference>
<dbReference type="RefSeq" id="WP_272735982.1">
    <property type="nucleotide sequence ID" value="NZ_CP116942.1"/>
</dbReference>
<dbReference type="Proteomes" id="UP001216390">
    <property type="component" value="Chromosome"/>
</dbReference>
<accession>A0AAF0BVJ9</accession>
<dbReference type="PANTHER" id="PTHR21299:SF1">
    <property type="entry name" value="PANTOATE--BETA-ALANINE LIGASE"/>
    <property type="match status" value="1"/>
</dbReference>
<dbReference type="GO" id="GO:0005524">
    <property type="term" value="F:ATP binding"/>
    <property type="evidence" value="ECO:0007669"/>
    <property type="project" value="UniProtKB-KW"/>
</dbReference>
<comment type="catalytic activity">
    <reaction evidence="7 8">
        <text>(R)-pantoate + beta-alanine + ATP = (R)-pantothenate + AMP + diphosphate + H(+)</text>
        <dbReference type="Rhea" id="RHEA:10912"/>
        <dbReference type="ChEBI" id="CHEBI:15378"/>
        <dbReference type="ChEBI" id="CHEBI:15980"/>
        <dbReference type="ChEBI" id="CHEBI:29032"/>
        <dbReference type="ChEBI" id="CHEBI:30616"/>
        <dbReference type="ChEBI" id="CHEBI:33019"/>
        <dbReference type="ChEBI" id="CHEBI:57966"/>
        <dbReference type="ChEBI" id="CHEBI:456215"/>
        <dbReference type="EC" id="6.3.2.1"/>
    </reaction>
</comment>
<comment type="function">
    <text evidence="8">Catalyzes the condensation of pantoate with beta-alanine in an ATP-dependent reaction via a pantoyl-adenylate intermediate.</text>
</comment>
<dbReference type="Gene3D" id="3.30.1300.10">
    <property type="entry name" value="Pantoate-beta-alanine ligase, C-terminal domain"/>
    <property type="match status" value="1"/>
</dbReference>
<feature type="binding site" evidence="8">
    <location>
        <position position="61"/>
    </location>
    <ligand>
        <name>beta-alanine</name>
        <dbReference type="ChEBI" id="CHEBI:57966"/>
    </ligand>
</feature>
<feature type="binding site" evidence="8">
    <location>
        <begin position="185"/>
        <end position="188"/>
    </location>
    <ligand>
        <name>ATP</name>
        <dbReference type="ChEBI" id="CHEBI:30616"/>
    </ligand>
</feature>
<keyword evidence="10" id="KW-1185">Reference proteome</keyword>
<name>A0AAF0BVJ9_9ACTN</name>
<dbReference type="InterPro" id="IPR014729">
    <property type="entry name" value="Rossmann-like_a/b/a_fold"/>
</dbReference>
<dbReference type="HAMAP" id="MF_00158">
    <property type="entry name" value="PanC"/>
    <property type="match status" value="1"/>
</dbReference>
<feature type="active site" description="Proton donor" evidence="8">
    <location>
        <position position="37"/>
    </location>
</feature>
<protein>
    <recommendedName>
        <fullName evidence="8">Pantothenate synthetase</fullName>
        <shortName evidence="8">PS</shortName>
        <ecNumber evidence="8">6.3.2.1</ecNumber>
    </recommendedName>
    <alternativeName>
        <fullName evidence="8">Pantoate--beta-alanine ligase</fullName>
    </alternativeName>
    <alternativeName>
        <fullName evidence="8">Pantoate-activating enzyme</fullName>
    </alternativeName>
</protein>
<dbReference type="PANTHER" id="PTHR21299">
    <property type="entry name" value="CYTIDYLATE KINASE/PANTOATE-BETA-ALANINE LIGASE"/>
    <property type="match status" value="1"/>
</dbReference>
<evidence type="ECO:0000256" key="4">
    <source>
        <dbReference type="ARBA" id="ARBA00022655"/>
    </source>
</evidence>
<feature type="binding site" evidence="8">
    <location>
        <position position="154"/>
    </location>
    <ligand>
        <name>(R)-pantoate</name>
        <dbReference type="ChEBI" id="CHEBI:15980"/>
    </ligand>
</feature>
<evidence type="ECO:0000256" key="8">
    <source>
        <dbReference type="HAMAP-Rule" id="MF_00158"/>
    </source>
</evidence>